<comment type="caution">
    <text evidence="1">The sequence shown here is derived from an EMBL/GenBank/DDBJ whole genome shotgun (WGS) entry which is preliminary data.</text>
</comment>
<proteinExistence type="predicted"/>
<evidence type="ECO:0000313" key="2">
    <source>
        <dbReference type="Proteomes" id="UP000186040"/>
    </source>
</evidence>
<evidence type="ECO:0000313" key="1">
    <source>
        <dbReference type="EMBL" id="OLR91205.1"/>
    </source>
</evidence>
<dbReference type="Proteomes" id="UP000186040">
    <property type="component" value="Unassembled WGS sequence"/>
</dbReference>
<dbReference type="OrthoDB" id="2505409at2"/>
<dbReference type="Gene3D" id="1.50.10.20">
    <property type="match status" value="1"/>
</dbReference>
<keyword evidence="1" id="KW-0378">Hydrolase</keyword>
<dbReference type="EMBL" id="MKQR01000026">
    <property type="protein sequence ID" value="OLR91205.1"/>
    <property type="molecule type" value="Genomic_DNA"/>
</dbReference>
<dbReference type="Pfam" id="PF03663">
    <property type="entry name" value="Glyco_hydro_76"/>
    <property type="match status" value="1"/>
</dbReference>
<dbReference type="InterPro" id="IPR053169">
    <property type="entry name" value="MUG_Protein"/>
</dbReference>
<dbReference type="GO" id="GO:0005975">
    <property type="term" value="P:carbohydrate metabolic process"/>
    <property type="evidence" value="ECO:0007669"/>
    <property type="project" value="InterPro"/>
</dbReference>
<organism evidence="1 2">
    <name type="scientific">Actinokineospora bangkokensis</name>
    <dbReference type="NCBI Taxonomy" id="1193682"/>
    <lineage>
        <taxon>Bacteria</taxon>
        <taxon>Bacillati</taxon>
        <taxon>Actinomycetota</taxon>
        <taxon>Actinomycetes</taxon>
        <taxon>Pseudonocardiales</taxon>
        <taxon>Pseudonocardiaceae</taxon>
        <taxon>Actinokineospora</taxon>
    </lineage>
</organism>
<reference evidence="1 2" key="1">
    <citation type="submission" date="2016-10" db="EMBL/GenBank/DDBJ databases">
        <title>The Draft Genome Sequence of Actinokineospora bangkokensis 44EHWT reveals the biosynthetic pathway of antifungal compounds Thailandins with unusual extender unit butylmalonyl-CoA.</title>
        <authorList>
            <person name="Greule A."/>
            <person name="Intra B."/>
            <person name="Flemming S."/>
            <person name="Rommel M.G."/>
            <person name="Panbangred W."/>
            <person name="Bechthold A."/>
        </authorList>
    </citation>
    <scope>NUCLEOTIDE SEQUENCE [LARGE SCALE GENOMIC DNA]</scope>
    <source>
        <strain evidence="1 2">44EHW</strain>
    </source>
</reference>
<dbReference type="PANTHER" id="PTHR47791:SF3">
    <property type="entry name" value="MEIOTICALLY UP-REGULATED GENE 191 PROTEIN"/>
    <property type="match status" value="1"/>
</dbReference>
<sequence length="354" mass="38534">MWAARAAVAERAVRTRHLRRLWGLPGTALGVVGWPAAPAERLFGRWNYWWQAHLLDCLLDAHDRDPGGGRARVVRRVVRGVRTRNPGWTNDYFDDMAWMGLALLRASDEVGLDTRAAVSRLLVPLRGAWTDHGGGGIWWRRHDTFKNVPANAPAAILLARAGGARADRQRARSMASWVHRALRDPDSGLVFDGLHVAEDGSVVDVTRVFYTYCQGVHLGACVELAADDPTGTWLHRAAEVVHATAEHLAPEGVIEQTPGGDGGLFAGILARYLARSAPHLPGSAARVARGLVLDSADAAWHHRAIAPGGPLFGPDWSRPADAARRGRAEQRLSVQLSGWMLMESAAHLERVTAP</sequence>
<accession>A0A1Q9LGS2</accession>
<gene>
    <name evidence="1" type="ORF">BJP25_30765</name>
</gene>
<protein>
    <submittedName>
        <fullName evidence="1">Glycoside hydrolase</fullName>
    </submittedName>
</protein>
<dbReference type="STRING" id="1193682.BJP25_30765"/>
<dbReference type="PANTHER" id="PTHR47791">
    <property type="entry name" value="MEIOTICALLY UP-REGULATED GENE 191 PROTEIN"/>
    <property type="match status" value="1"/>
</dbReference>
<dbReference type="GO" id="GO:0016787">
    <property type="term" value="F:hydrolase activity"/>
    <property type="evidence" value="ECO:0007669"/>
    <property type="project" value="UniProtKB-KW"/>
</dbReference>
<dbReference type="InterPro" id="IPR005198">
    <property type="entry name" value="Glyco_hydro_76"/>
</dbReference>
<keyword evidence="2" id="KW-1185">Reference proteome</keyword>
<dbReference type="AlphaFoldDB" id="A0A1Q9LGS2"/>
<dbReference type="InterPro" id="IPR008928">
    <property type="entry name" value="6-hairpin_glycosidase_sf"/>
</dbReference>
<dbReference type="SUPFAM" id="SSF48208">
    <property type="entry name" value="Six-hairpin glycosidases"/>
    <property type="match status" value="1"/>
</dbReference>
<name>A0A1Q9LGS2_9PSEU</name>